<evidence type="ECO:0000313" key="1">
    <source>
        <dbReference type="EMBL" id="AGP46705.1"/>
    </source>
</evidence>
<dbReference type="KEGG" id="sry:M621_00370"/>
<dbReference type="Proteomes" id="UP000014900">
    <property type="component" value="Chromosome"/>
</dbReference>
<evidence type="ECO:0000313" key="2">
    <source>
        <dbReference type="Proteomes" id="UP000014900"/>
    </source>
</evidence>
<sequence>MAAGPICYAGYDNELCDAKRKKINEPLHEGEG</sequence>
<dbReference type="HOGENOM" id="CLU_3391271_0_0_6"/>
<gene>
    <name evidence="1" type="ORF">M621_00370</name>
</gene>
<reference evidence="1 2" key="1">
    <citation type="journal article" date="2013" name="Genome Announc.">
        <title>Genome Sequence of Serratia plymuthica Strain S13, an Endophyte with Germination- and Plant-Growth-Promoting Activity from the Flower of Styrian Oil Pumpkin.</title>
        <authorList>
            <person name="Muller H."/>
            <person name="Furnkranz M."/>
            <person name="Grube M."/>
            <person name="Berg G."/>
        </authorList>
    </citation>
    <scope>NUCLEOTIDE SEQUENCE [LARGE SCALE GENOMIC DNA]</scope>
    <source>
        <strain evidence="1">S13</strain>
    </source>
</reference>
<organism evidence="1 2">
    <name type="scientific">Serratia plymuthica S13</name>
    <dbReference type="NCBI Taxonomy" id="1348660"/>
    <lineage>
        <taxon>Bacteria</taxon>
        <taxon>Pseudomonadati</taxon>
        <taxon>Pseudomonadota</taxon>
        <taxon>Gammaproteobacteria</taxon>
        <taxon>Enterobacterales</taxon>
        <taxon>Yersiniaceae</taxon>
        <taxon>Serratia</taxon>
    </lineage>
</organism>
<name>S4YR18_SERPL</name>
<proteinExistence type="predicted"/>
<accession>S4YR18</accession>
<protein>
    <submittedName>
        <fullName evidence="1">Uncharacterized protein</fullName>
    </submittedName>
</protein>
<dbReference type="AlphaFoldDB" id="S4YR18"/>
<dbReference type="EMBL" id="CP006566">
    <property type="protein sequence ID" value="AGP46705.1"/>
    <property type="molecule type" value="Genomic_DNA"/>
</dbReference>